<dbReference type="EMBL" id="GBXM01006637">
    <property type="protein sequence ID" value="JAI01941.1"/>
    <property type="molecule type" value="Transcribed_RNA"/>
</dbReference>
<dbReference type="AlphaFoldDB" id="A0A0E9XJC8"/>
<accession>A0A0E9XJC8</accession>
<evidence type="ECO:0000313" key="1">
    <source>
        <dbReference type="EMBL" id="JAI01941.1"/>
    </source>
</evidence>
<proteinExistence type="predicted"/>
<organism evidence="1">
    <name type="scientific">Anguilla anguilla</name>
    <name type="common">European freshwater eel</name>
    <name type="synonym">Muraena anguilla</name>
    <dbReference type="NCBI Taxonomy" id="7936"/>
    <lineage>
        <taxon>Eukaryota</taxon>
        <taxon>Metazoa</taxon>
        <taxon>Chordata</taxon>
        <taxon>Craniata</taxon>
        <taxon>Vertebrata</taxon>
        <taxon>Euteleostomi</taxon>
        <taxon>Actinopterygii</taxon>
        <taxon>Neopterygii</taxon>
        <taxon>Teleostei</taxon>
        <taxon>Anguilliformes</taxon>
        <taxon>Anguillidae</taxon>
        <taxon>Anguilla</taxon>
    </lineage>
</organism>
<name>A0A0E9XJC8_ANGAN</name>
<reference evidence="1" key="2">
    <citation type="journal article" date="2015" name="Fish Shellfish Immunol.">
        <title>Early steps in the European eel (Anguilla anguilla)-Vibrio vulnificus interaction in the gills: Role of the RtxA13 toxin.</title>
        <authorList>
            <person name="Callol A."/>
            <person name="Pajuelo D."/>
            <person name="Ebbesson L."/>
            <person name="Teles M."/>
            <person name="MacKenzie S."/>
            <person name="Amaro C."/>
        </authorList>
    </citation>
    <scope>NUCLEOTIDE SEQUENCE</scope>
</reference>
<reference evidence="1" key="1">
    <citation type="submission" date="2014-11" db="EMBL/GenBank/DDBJ databases">
        <authorList>
            <person name="Amaro Gonzalez C."/>
        </authorList>
    </citation>
    <scope>NUCLEOTIDE SEQUENCE</scope>
</reference>
<sequence>MCVKTKHVSRVYHLLMTIPSNGIVRSIFSHHKLGTCHTK</sequence>
<protein>
    <submittedName>
        <fullName evidence="1">Uncharacterized protein</fullName>
    </submittedName>
</protein>